<organism evidence="2 3">
    <name type="scientific">Psychromonas arctica</name>
    <dbReference type="NCBI Taxonomy" id="168275"/>
    <lineage>
        <taxon>Bacteria</taxon>
        <taxon>Pseudomonadati</taxon>
        <taxon>Pseudomonadota</taxon>
        <taxon>Gammaproteobacteria</taxon>
        <taxon>Alteromonadales</taxon>
        <taxon>Psychromonadaceae</taxon>
        <taxon>Psychromonas</taxon>
    </lineage>
</organism>
<dbReference type="Proteomes" id="UP001366060">
    <property type="component" value="Unassembled WGS sequence"/>
</dbReference>
<reference evidence="2 3" key="1">
    <citation type="submission" date="2024-02" db="EMBL/GenBank/DDBJ databases">
        <title>Bacteria isolated from the canopy kelp, Nereocystis luetkeana.</title>
        <authorList>
            <person name="Pfister C.A."/>
            <person name="Younker I.T."/>
            <person name="Light S.H."/>
        </authorList>
    </citation>
    <scope>NUCLEOTIDE SEQUENCE [LARGE SCALE GENOMIC DNA]</scope>
    <source>
        <strain evidence="2 3">TI.2.07</strain>
    </source>
</reference>
<gene>
    <name evidence="2" type="ORF">V6255_13075</name>
</gene>
<evidence type="ECO:0000313" key="2">
    <source>
        <dbReference type="EMBL" id="MEL0660067.1"/>
    </source>
</evidence>
<name>A0ABU9HEQ3_9GAMM</name>
<keyword evidence="1" id="KW-0812">Transmembrane</keyword>
<dbReference type="Pfam" id="PF11381">
    <property type="entry name" value="DUF3185"/>
    <property type="match status" value="1"/>
</dbReference>
<comment type="caution">
    <text evidence="2">The sequence shown here is derived from an EMBL/GenBank/DDBJ whole genome shotgun (WGS) entry which is preliminary data.</text>
</comment>
<accession>A0ABU9HEQ3</accession>
<dbReference type="EMBL" id="JBAKBA010000032">
    <property type="protein sequence ID" value="MEL0660067.1"/>
    <property type="molecule type" value="Genomic_DNA"/>
</dbReference>
<keyword evidence="1" id="KW-0472">Membrane</keyword>
<proteinExistence type="predicted"/>
<keyword evidence="3" id="KW-1185">Reference proteome</keyword>
<evidence type="ECO:0000313" key="3">
    <source>
        <dbReference type="Proteomes" id="UP001366060"/>
    </source>
</evidence>
<protein>
    <submittedName>
        <fullName evidence="2">DUF3185 family protein</fullName>
    </submittedName>
</protein>
<sequence>MNNKVMGLVLIVFGIILFVWGYDVYSSQEIEANSSIPPLRAWVGMVVGAINVFVGVLKLKSKA</sequence>
<keyword evidence="1" id="KW-1133">Transmembrane helix</keyword>
<dbReference type="RefSeq" id="WP_341628556.1">
    <property type="nucleotide sequence ID" value="NZ_JBAKBA010000032.1"/>
</dbReference>
<feature type="transmembrane region" description="Helical" evidence="1">
    <location>
        <begin position="42"/>
        <end position="59"/>
    </location>
</feature>
<evidence type="ECO:0000256" key="1">
    <source>
        <dbReference type="SAM" id="Phobius"/>
    </source>
</evidence>
<dbReference type="InterPro" id="IPR021521">
    <property type="entry name" value="DUF3185"/>
</dbReference>
<feature type="transmembrane region" description="Helical" evidence="1">
    <location>
        <begin position="5"/>
        <end position="22"/>
    </location>
</feature>